<dbReference type="GO" id="GO:0005886">
    <property type="term" value="C:plasma membrane"/>
    <property type="evidence" value="ECO:0007669"/>
    <property type="project" value="TreeGrafter"/>
</dbReference>
<keyword evidence="8 12" id="KW-0406">Ion transport</keyword>
<feature type="transmembrane region" description="Helical" evidence="14">
    <location>
        <begin position="449"/>
        <end position="475"/>
    </location>
</feature>
<keyword evidence="11 12" id="KW-0407">Ion channel</keyword>
<feature type="region of interest" description="Disordered" evidence="13">
    <location>
        <begin position="539"/>
        <end position="564"/>
    </location>
</feature>
<keyword evidence="4 12" id="KW-0894">Sodium channel</keyword>
<protein>
    <recommendedName>
        <fullName evidence="17">Pickpocket</fullName>
    </recommendedName>
</protein>
<dbReference type="AlphaFoldDB" id="A0AAG5DG51"/>
<keyword evidence="3 12" id="KW-0813">Transport</keyword>
<dbReference type="PANTHER" id="PTHR11690">
    <property type="entry name" value="AMILORIDE-SENSITIVE SODIUM CHANNEL-RELATED"/>
    <property type="match status" value="1"/>
</dbReference>
<evidence type="ECO:0000256" key="11">
    <source>
        <dbReference type="ARBA" id="ARBA00023303"/>
    </source>
</evidence>
<evidence type="ECO:0000256" key="12">
    <source>
        <dbReference type="RuleBase" id="RU000679"/>
    </source>
</evidence>
<evidence type="ECO:0000256" key="5">
    <source>
        <dbReference type="ARBA" id="ARBA00022692"/>
    </source>
</evidence>
<dbReference type="Proteomes" id="UP000075880">
    <property type="component" value="Unassembled WGS sequence"/>
</dbReference>
<dbReference type="GO" id="GO:0015280">
    <property type="term" value="F:ligand-gated sodium channel activity"/>
    <property type="evidence" value="ECO:0007669"/>
    <property type="project" value="TreeGrafter"/>
</dbReference>
<evidence type="ECO:0008006" key="17">
    <source>
        <dbReference type="Google" id="ProtNLM"/>
    </source>
</evidence>
<keyword evidence="5 12" id="KW-0812">Transmembrane</keyword>
<dbReference type="Pfam" id="PF00858">
    <property type="entry name" value="ASC"/>
    <property type="match status" value="1"/>
</dbReference>
<proteinExistence type="inferred from homology"/>
<evidence type="ECO:0000256" key="2">
    <source>
        <dbReference type="ARBA" id="ARBA00007193"/>
    </source>
</evidence>
<evidence type="ECO:0000256" key="8">
    <source>
        <dbReference type="ARBA" id="ARBA00023065"/>
    </source>
</evidence>
<keyword evidence="7" id="KW-0915">Sodium</keyword>
<evidence type="ECO:0000313" key="15">
    <source>
        <dbReference type="EnsemblMetazoa" id="ENSAATROPP009825"/>
    </source>
</evidence>
<comment type="similarity">
    <text evidence="2 12">Belongs to the amiloride-sensitive sodium channel (TC 1.A.6) family.</text>
</comment>
<dbReference type="EnsemblMetazoa" id="ENSAATROPT010888">
    <property type="protein sequence ID" value="ENSAATROPP009825"/>
    <property type="gene ID" value="ENSAATROPG008857"/>
</dbReference>
<dbReference type="Gene3D" id="2.60.470.10">
    <property type="entry name" value="Acid-sensing ion channels like domains"/>
    <property type="match status" value="1"/>
</dbReference>
<feature type="transmembrane region" description="Helical" evidence="14">
    <location>
        <begin position="52"/>
        <end position="73"/>
    </location>
</feature>
<accession>A0AAG5DG51</accession>
<evidence type="ECO:0000256" key="9">
    <source>
        <dbReference type="ARBA" id="ARBA00023136"/>
    </source>
</evidence>
<dbReference type="PANTHER" id="PTHR11690:SF237">
    <property type="entry name" value="PICKPOCKET 16-RELATED"/>
    <property type="match status" value="1"/>
</dbReference>
<keyword evidence="10 12" id="KW-0739">Sodium transport</keyword>
<evidence type="ECO:0000256" key="13">
    <source>
        <dbReference type="SAM" id="MobiDB-lite"/>
    </source>
</evidence>
<reference evidence="15" key="1">
    <citation type="submission" date="2024-04" db="UniProtKB">
        <authorList>
            <consortium name="EnsemblMetazoa"/>
        </authorList>
    </citation>
    <scope>IDENTIFICATION</scope>
    <source>
        <strain evidence="15">EBRO</strain>
    </source>
</reference>
<evidence type="ECO:0000256" key="7">
    <source>
        <dbReference type="ARBA" id="ARBA00023053"/>
    </source>
</evidence>
<evidence type="ECO:0000256" key="4">
    <source>
        <dbReference type="ARBA" id="ARBA00022461"/>
    </source>
</evidence>
<evidence type="ECO:0000256" key="10">
    <source>
        <dbReference type="ARBA" id="ARBA00023201"/>
    </source>
</evidence>
<evidence type="ECO:0000256" key="14">
    <source>
        <dbReference type="SAM" id="Phobius"/>
    </source>
</evidence>
<evidence type="ECO:0000256" key="6">
    <source>
        <dbReference type="ARBA" id="ARBA00022989"/>
    </source>
</evidence>
<evidence type="ECO:0000256" key="1">
    <source>
        <dbReference type="ARBA" id="ARBA00004141"/>
    </source>
</evidence>
<keyword evidence="6 14" id="KW-1133">Transmembrane helix</keyword>
<evidence type="ECO:0000313" key="16">
    <source>
        <dbReference type="Proteomes" id="UP000075880"/>
    </source>
</evidence>
<dbReference type="PRINTS" id="PR01078">
    <property type="entry name" value="AMINACHANNEL"/>
</dbReference>
<dbReference type="Gene3D" id="1.10.287.770">
    <property type="entry name" value="YojJ-like"/>
    <property type="match status" value="1"/>
</dbReference>
<keyword evidence="16" id="KW-1185">Reference proteome</keyword>
<name>A0AAG5DG51_ANOAO</name>
<dbReference type="InterPro" id="IPR001873">
    <property type="entry name" value="ENaC"/>
</dbReference>
<evidence type="ECO:0000256" key="3">
    <source>
        <dbReference type="ARBA" id="ARBA00022448"/>
    </source>
</evidence>
<organism evidence="15 16">
    <name type="scientific">Anopheles atroparvus</name>
    <name type="common">European mosquito</name>
    <dbReference type="NCBI Taxonomy" id="41427"/>
    <lineage>
        <taxon>Eukaryota</taxon>
        <taxon>Metazoa</taxon>
        <taxon>Ecdysozoa</taxon>
        <taxon>Arthropoda</taxon>
        <taxon>Hexapoda</taxon>
        <taxon>Insecta</taxon>
        <taxon>Pterygota</taxon>
        <taxon>Neoptera</taxon>
        <taxon>Endopterygota</taxon>
        <taxon>Diptera</taxon>
        <taxon>Nematocera</taxon>
        <taxon>Culicoidea</taxon>
        <taxon>Culicidae</taxon>
        <taxon>Anophelinae</taxon>
        <taxon>Anopheles</taxon>
    </lineage>
</organism>
<sequence>MQLRKVLVAIRETVRYVVRNFCENTSLHGLRYVYGGERMEEPGANGGMVRMLWLLVCLVSIAFTMVMGGIAWMRFRTTPTITTIETMAYPIWNIRFPGVTVCNINKIDSRKAKVIVDRLVQEFGVSEANATALLVAQASLVSFEQINTTAIELEAFLGRMGWNPDALMLELTQPCSQLIRVCYWLGTEVPCAKVIHRTKTDNGFCCSYNVDETMEPLLGRLNETKDTAKAPYRARRLSGAGRHVGLSLLIDVEPDTYMAPTKSFIGAEIYVHDPLDFPSDADFEHVAQPGWDMVMAVIPLPIESSSTMRQVPEEMRKCYLPEESNVGEDTYINLNVCLAQCRLRTILKLCNCVPFYYADLRYFYSLRPDTLSETDLTDVEFGMDCDCKPPCSVLNYNVQTIVSQRKSKRFVSSQFGGRNVSKYATLNVHFKDIYCVKYKRDAYMTWDSLVATFGGIFGLCMGGSVLSIVEMLFYFTVKPFTAYRRAHRGRRATKERTRNCLKRHHPVAVRPYDAQRYPVGYFLRRNVLARARDATQHTTSRGFGVSTGKPTNRGSEASGLSFIY</sequence>
<keyword evidence="9 14" id="KW-0472">Membrane</keyword>
<comment type="subcellular location">
    <subcellularLocation>
        <location evidence="1">Membrane</location>
        <topology evidence="1">Multi-pass membrane protein</topology>
    </subcellularLocation>
</comment>